<dbReference type="Pfam" id="PF13938">
    <property type="entry name" value="DUF4213"/>
    <property type="match status" value="1"/>
</dbReference>
<gene>
    <name evidence="3" type="ORF">HY768_01250</name>
</gene>
<dbReference type="EMBL" id="JACQXR010000012">
    <property type="protein sequence ID" value="MBI4725848.1"/>
    <property type="molecule type" value="Genomic_DNA"/>
</dbReference>
<accession>A0A933I9J3</accession>
<sequence>MKENIISIYAIVKMPRGLKTVRLQNQRASKMKLINDLLASLPKCDCPIRRVCVGLHWTVVESRYVGMAHNIRASYSKEIADAGNLIGRSALSLAQRVISWNNPESSLGLATINSLLNPLGEPGSINPYIMEAAKGKTVSIIGRFSCNDEIRKVAHATHCLEIELVNDELPSFAAEEVIPFSDMVVISASSIINKSLPRLLELSKGKECIVLGPSTPMSEILFGYGVSKLEGIRVIDSDILFRCVEQGAKAYNKLKGILPVTHYY</sequence>
<organism evidence="3 4">
    <name type="scientific">candidate division TA06 bacterium</name>
    <dbReference type="NCBI Taxonomy" id="2250710"/>
    <lineage>
        <taxon>Bacteria</taxon>
        <taxon>Bacteria division TA06</taxon>
    </lineage>
</organism>
<evidence type="ECO:0000313" key="4">
    <source>
        <dbReference type="Proteomes" id="UP000736328"/>
    </source>
</evidence>
<dbReference type="AlphaFoldDB" id="A0A933I9J3"/>
<evidence type="ECO:0000313" key="3">
    <source>
        <dbReference type="EMBL" id="MBI4725848.1"/>
    </source>
</evidence>
<dbReference type="Gene3D" id="3.40.50.11590">
    <property type="match status" value="1"/>
</dbReference>
<feature type="domain" description="DUF4213" evidence="2">
    <location>
        <begin position="39"/>
        <end position="116"/>
    </location>
</feature>
<comment type="caution">
    <text evidence="3">The sequence shown here is derived from an EMBL/GenBank/DDBJ whole genome shotgun (WGS) entry which is preliminary data.</text>
</comment>
<dbReference type="Proteomes" id="UP000736328">
    <property type="component" value="Unassembled WGS sequence"/>
</dbReference>
<dbReference type="SUPFAM" id="SSF159713">
    <property type="entry name" value="Dhaf3308-like"/>
    <property type="match status" value="1"/>
</dbReference>
<dbReference type="InterPro" id="IPR025251">
    <property type="entry name" value="DUF4213"/>
</dbReference>
<dbReference type="Gene3D" id="3.30.390.100">
    <property type="match status" value="1"/>
</dbReference>
<evidence type="ECO:0000259" key="1">
    <source>
        <dbReference type="Pfam" id="PF04016"/>
    </source>
</evidence>
<dbReference type="Pfam" id="PF04016">
    <property type="entry name" value="DUF364"/>
    <property type="match status" value="1"/>
</dbReference>
<proteinExistence type="predicted"/>
<evidence type="ECO:0008006" key="5">
    <source>
        <dbReference type="Google" id="ProtNLM"/>
    </source>
</evidence>
<reference evidence="3" key="1">
    <citation type="submission" date="2020-07" db="EMBL/GenBank/DDBJ databases">
        <title>Huge and variable diversity of episymbiotic CPR bacteria and DPANN archaea in groundwater ecosystems.</title>
        <authorList>
            <person name="He C.Y."/>
            <person name="Keren R."/>
            <person name="Whittaker M."/>
            <person name="Farag I.F."/>
            <person name="Doudna J."/>
            <person name="Cate J.H.D."/>
            <person name="Banfield J.F."/>
        </authorList>
    </citation>
    <scope>NUCLEOTIDE SEQUENCE</scope>
    <source>
        <strain evidence="3">NC_groundwater_1520_Pr4_B-0.1um_53_5</strain>
    </source>
</reference>
<evidence type="ECO:0000259" key="2">
    <source>
        <dbReference type="Pfam" id="PF13938"/>
    </source>
</evidence>
<protein>
    <recommendedName>
        <fullName evidence="5">Heavy-metal chelation domain-containing protein</fullName>
    </recommendedName>
</protein>
<feature type="domain" description="Putative heavy-metal chelation" evidence="1">
    <location>
        <begin position="130"/>
        <end position="251"/>
    </location>
</feature>
<name>A0A933I9J3_UNCT6</name>
<dbReference type="InterPro" id="IPR007161">
    <property type="entry name" value="DUF364"/>
</dbReference>